<evidence type="ECO:0000313" key="7">
    <source>
        <dbReference type="EMBL" id="NOK08540.1"/>
    </source>
</evidence>
<organism evidence="7 8">
    <name type="scientific">Corallococcus exercitus</name>
    <dbReference type="NCBI Taxonomy" id="2316736"/>
    <lineage>
        <taxon>Bacteria</taxon>
        <taxon>Pseudomonadati</taxon>
        <taxon>Myxococcota</taxon>
        <taxon>Myxococcia</taxon>
        <taxon>Myxococcales</taxon>
        <taxon>Cystobacterineae</taxon>
        <taxon>Myxococcaceae</taxon>
        <taxon>Corallococcus</taxon>
    </lineage>
</organism>
<evidence type="ECO:0000256" key="2">
    <source>
        <dbReference type="ARBA" id="ARBA00023015"/>
    </source>
</evidence>
<dbReference type="PANTHER" id="PTHR30118">
    <property type="entry name" value="HTH-TYPE TRANSCRIPTIONAL REGULATOR LEUO-RELATED"/>
    <property type="match status" value="1"/>
</dbReference>
<dbReference type="RefSeq" id="WP_171412785.1">
    <property type="nucleotide sequence ID" value="NZ_JABFJW010000027.1"/>
</dbReference>
<dbReference type="Gene3D" id="3.40.190.10">
    <property type="entry name" value="Periplasmic binding protein-like II"/>
    <property type="match status" value="2"/>
</dbReference>
<sequence length="336" mass="36774">MNNLHIDVRDLNLFVFLDAVLSEGSNRAAATRLGVSQSAVSHALARLRHRLADPLVIPTNGRMVPTPLAESLAPVLRSALEQLRGALHGARRFDPATAQRTFWLSSADLAGMVVLPPLMRELTHVASGVSVRVRGPGEGMEEALERGSLDVALGVFGDMPAAFRVQALFQERFICLAREGHPITRGRMTLGRYLEHGHISVSPLGRPGSMVDDALARLGRSREVRVAVPHFFLALFMVAQTDLLLIAPERMSLLMAPAFRLKLLRPPLELANFTVSQLWHERMQHDPAHAWLRKAIADASRQPASTTPPGTMAPSPVGPSLEKRGPRPLRLPRQPA</sequence>
<gene>
    <name evidence="7" type="ORF">HNS30_05770</name>
</gene>
<dbReference type="InterPro" id="IPR036390">
    <property type="entry name" value="WH_DNA-bd_sf"/>
</dbReference>
<name>A0A7Y4JP08_9BACT</name>
<dbReference type="InterPro" id="IPR036388">
    <property type="entry name" value="WH-like_DNA-bd_sf"/>
</dbReference>
<proteinExistence type="inferred from homology"/>
<dbReference type="SUPFAM" id="SSF46785">
    <property type="entry name" value="Winged helix' DNA-binding domain"/>
    <property type="match status" value="1"/>
</dbReference>
<dbReference type="Gene3D" id="1.10.10.10">
    <property type="entry name" value="Winged helix-like DNA-binding domain superfamily/Winged helix DNA-binding domain"/>
    <property type="match status" value="1"/>
</dbReference>
<keyword evidence="3" id="KW-0238">DNA-binding</keyword>
<dbReference type="PROSITE" id="PS50931">
    <property type="entry name" value="HTH_LYSR"/>
    <property type="match status" value="1"/>
</dbReference>
<dbReference type="InterPro" id="IPR050389">
    <property type="entry name" value="LysR-type_TF"/>
</dbReference>
<evidence type="ECO:0000256" key="4">
    <source>
        <dbReference type="ARBA" id="ARBA00023163"/>
    </source>
</evidence>
<evidence type="ECO:0000256" key="3">
    <source>
        <dbReference type="ARBA" id="ARBA00023125"/>
    </source>
</evidence>
<keyword evidence="4" id="KW-0804">Transcription</keyword>
<feature type="region of interest" description="Disordered" evidence="5">
    <location>
        <begin position="298"/>
        <end position="336"/>
    </location>
</feature>
<evidence type="ECO:0000259" key="6">
    <source>
        <dbReference type="PROSITE" id="PS50931"/>
    </source>
</evidence>
<dbReference type="Pfam" id="PF03466">
    <property type="entry name" value="LysR_substrate"/>
    <property type="match status" value="1"/>
</dbReference>
<evidence type="ECO:0000256" key="5">
    <source>
        <dbReference type="SAM" id="MobiDB-lite"/>
    </source>
</evidence>
<reference evidence="7 8" key="1">
    <citation type="submission" date="2020-05" db="EMBL/GenBank/DDBJ databases">
        <authorList>
            <person name="Whitworth D."/>
        </authorList>
    </citation>
    <scope>NUCLEOTIDE SEQUENCE [LARGE SCALE GENOMIC DNA]</scope>
    <source>
        <strain evidence="7 8">CA046A</strain>
    </source>
</reference>
<dbReference type="GO" id="GO:0003677">
    <property type="term" value="F:DNA binding"/>
    <property type="evidence" value="ECO:0007669"/>
    <property type="project" value="UniProtKB-KW"/>
</dbReference>
<keyword evidence="2" id="KW-0805">Transcription regulation</keyword>
<dbReference type="EMBL" id="JABFJW010000027">
    <property type="protein sequence ID" value="NOK08540.1"/>
    <property type="molecule type" value="Genomic_DNA"/>
</dbReference>
<feature type="domain" description="HTH lysR-type" evidence="6">
    <location>
        <begin position="9"/>
        <end position="66"/>
    </location>
</feature>
<dbReference type="CDD" id="cd08417">
    <property type="entry name" value="PBP2_Nitroaromatics_like"/>
    <property type="match status" value="1"/>
</dbReference>
<comment type="caution">
    <text evidence="7">The sequence shown here is derived from an EMBL/GenBank/DDBJ whole genome shotgun (WGS) entry which is preliminary data.</text>
</comment>
<dbReference type="PANTHER" id="PTHR30118:SF15">
    <property type="entry name" value="TRANSCRIPTIONAL REGULATORY PROTEIN"/>
    <property type="match status" value="1"/>
</dbReference>
<evidence type="ECO:0000256" key="1">
    <source>
        <dbReference type="ARBA" id="ARBA00009437"/>
    </source>
</evidence>
<dbReference type="GO" id="GO:0003700">
    <property type="term" value="F:DNA-binding transcription factor activity"/>
    <property type="evidence" value="ECO:0007669"/>
    <property type="project" value="InterPro"/>
</dbReference>
<dbReference type="SUPFAM" id="SSF53850">
    <property type="entry name" value="Periplasmic binding protein-like II"/>
    <property type="match status" value="1"/>
</dbReference>
<dbReference type="AlphaFoldDB" id="A0A7Y4JP08"/>
<dbReference type="InterPro" id="IPR005119">
    <property type="entry name" value="LysR_subst-bd"/>
</dbReference>
<dbReference type="InterPro" id="IPR000847">
    <property type="entry name" value="LysR_HTH_N"/>
</dbReference>
<protein>
    <submittedName>
        <fullName evidence="7">LysR family transcriptional regulator</fullName>
    </submittedName>
</protein>
<comment type="similarity">
    <text evidence="1">Belongs to the LysR transcriptional regulatory family.</text>
</comment>
<dbReference type="InterPro" id="IPR037402">
    <property type="entry name" value="YidZ_PBP2"/>
</dbReference>
<evidence type="ECO:0000313" key="8">
    <source>
        <dbReference type="Proteomes" id="UP000528460"/>
    </source>
</evidence>
<dbReference type="Proteomes" id="UP000528460">
    <property type="component" value="Unassembled WGS sequence"/>
</dbReference>
<dbReference type="Pfam" id="PF00126">
    <property type="entry name" value="HTH_1"/>
    <property type="match status" value="1"/>
</dbReference>
<accession>A0A7Y4JP08</accession>